<proteinExistence type="predicted"/>
<comment type="caution">
    <text evidence="2">The sequence shown here is derived from an EMBL/GenBank/DDBJ whole genome shotgun (WGS) entry which is preliminary data.</text>
</comment>
<dbReference type="Pfam" id="PF13643">
    <property type="entry name" value="DUF4145"/>
    <property type="match status" value="1"/>
</dbReference>
<evidence type="ECO:0000313" key="3">
    <source>
        <dbReference type="Proteomes" id="UP000194551"/>
    </source>
</evidence>
<accession>A0A9X6KIN2</accession>
<dbReference type="InterPro" id="IPR025285">
    <property type="entry name" value="DUF4145"/>
</dbReference>
<dbReference type="RefSeq" id="WP_053512274.1">
    <property type="nucleotide sequence ID" value="NZ_CAKJXA010000038.1"/>
</dbReference>
<sequence length="212" mass="23919">MEATIPTFNQSSFCCLHCKVFAAQEWEQALYYSPEYRNSLAVKNLMVCKCVHCNDYSFWYHEEMVYPSTSLAPSPHPDMPSEIIDDYNEAANILDKSPRGTAALLRLVLQKLMKSLGESGRNIDADIKSLVQKGLPVEIQQALDIVRVIGNESVHPGSIDMKDNREIAVKLFNLINFIVQNRITQPKEISSLFESLPEGKRKAIAKRDGISK</sequence>
<evidence type="ECO:0000313" key="2">
    <source>
        <dbReference type="EMBL" id="OUA02932.1"/>
    </source>
</evidence>
<protein>
    <recommendedName>
        <fullName evidence="1">DUF4145 domain-containing protein</fullName>
    </recommendedName>
</protein>
<dbReference type="AlphaFoldDB" id="A0A9X6KIN2"/>
<gene>
    <name evidence="2" type="ORF">BK774_14640</name>
</gene>
<feature type="domain" description="DUF4145" evidence="1">
    <location>
        <begin position="88"/>
        <end position="168"/>
    </location>
</feature>
<evidence type="ECO:0000259" key="1">
    <source>
        <dbReference type="Pfam" id="PF13643"/>
    </source>
</evidence>
<dbReference type="EMBL" id="NFEM01000071">
    <property type="protein sequence ID" value="OUA02932.1"/>
    <property type="molecule type" value="Genomic_DNA"/>
</dbReference>
<dbReference type="Proteomes" id="UP000194551">
    <property type="component" value="Unassembled WGS sequence"/>
</dbReference>
<reference evidence="2 3" key="1">
    <citation type="submission" date="2016-10" db="EMBL/GenBank/DDBJ databases">
        <title>Comparative genomics of Bacillus thuringiensis reveals a path to pathogens against multiple invertebrate hosts.</title>
        <authorList>
            <person name="Zheng J."/>
            <person name="Gao Q."/>
            <person name="Liu H."/>
            <person name="Peng D."/>
            <person name="Ruan L."/>
            <person name="Sun M."/>
        </authorList>
    </citation>
    <scope>NUCLEOTIDE SEQUENCE [LARGE SCALE GENOMIC DNA]</scope>
    <source>
        <strain evidence="2">HD5</strain>
    </source>
</reference>
<organism evidence="2 3">
    <name type="scientific">Bacillus thuringiensis</name>
    <dbReference type="NCBI Taxonomy" id="1428"/>
    <lineage>
        <taxon>Bacteria</taxon>
        <taxon>Bacillati</taxon>
        <taxon>Bacillota</taxon>
        <taxon>Bacilli</taxon>
        <taxon>Bacillales</taxon>
        <taxon>Bacillaceae</taxon>
        <taxon>Bacillus</taxon>
        <taxon>Bacillus cereus group</taxon>
    </lineage>
</organism>
<name>A0A9X6KIN2_BACTU</name>